<dbReference type="EMBL" id="LXQA010251572">
    <property type="protein sequence ID" value="MCI38065.1"/>
    <property type="molecule type" value="Genomic_DNA"/>
</dbReference>
<sequence length="126" mass="13653">AATCAIASCAALCSLRARFHRQTPKCTNPILVNVRKHNQLIHKLNLWVPNSNSSNSVARSSTSGRVVLSRSAAHQEEGVLRSSPSRHRTGMKMVNSISSAGAVLCCSSLNSSDIRNCNKRFVDNYA</sequence>
<proteinExistence type="predicted"/>
<protein>
    <submittedName>
        <fullName evidence="1">Uncharacterized protein</fullName>
    </submittedName>
</protein>
<comment type="caution">
    <text evidence="1">The sequence shown here is derived from an EMBL/GenBank/DDBJ whole genome shotgun (WGS) entry which is preliminary data.</text>
</comment>
<evidence type="ECO:0000313" key="1">
    <source>
        <dbReference type="EMBL" id="MCI38065.1"/>
    </source>
</evidence>
<keyword evidence="2" id="KW-1185">Reference proteome</keyword>
<reference evidence="1 2" key="1">
    <citation type="journal article" date="2018" name="Front. Plant Sci.">
        <title>Red Clover (Trifolium pratense) and Zigzag Clover (T. medium) - A Picture of Genomic Similarities and Differences.</title>
        <authorList>
            <person name="Dluhosova J."/>
            <person name="Istvanek J."/>
            <person name="Nedelnik J."/>
            <person name="Repkova J."/>
        </authorList>
    </citation>
    <scope>NUCLEOTIDE SEQUENCE [LARGE SCALE GENOMIC DNA]</scope>
    <source>
        <strain evidence="2">cv. 10/8</strain>
        <tissue evidence="1">Leaf</tissue>
    </source>
</reference>
<organism evidence="1 2">
    <name type="scientific">Trifolium medium</name>
    <dbReference type="NCBI Taxonomy" id="97028"/>
    <lineage>
        <taxon>Eukaryota</taxon>
        <taxon>Viridiplantae</taxon>
        <taxon>Streptophyta</taxon>
        <taxon>Embryophyta</taxon>
        <taxon>Tracheophyta</taxon>
        <taxon>Spermatophyta</taxon>
        <taxon>Magnoliopsida</taxon>
        <taxon>eudicotyledons</taxon>
        <taxon>Gunneridae</taxon>
        <taxon>Pentapetalae</taxon>
        <taxon>rosids</taxon>
        <taxon>fabids</taxon>
        <taxon>Fabales</taxon>
        <taxon>Fabaceae</taxon>
        <taxon>Papilionoideae</taxon>
        <taxon>50 kb inversion clade</taxon>
        <taxon>NPAAA clade</taxon>
        <taxon>Hologalegina</taxon>
        <taxon>IRL clade</taxon>
        <taxon>Trifolieae</taxon>
        <taxon>Trifolium</taxon>
    </lineage>
</organism>
<name>A0A392RR55_9FABA</name>
<dbReference type="Proteomes" id="UP000265520">
    <property type="component" value="Unassembled WGS sequence"/>
</dbReference>
<dbReference type="AlphaFoldDB" id="A0A392RR55"/>
<evidence type="ECO:0000313" key="2">
    <source>
        <dbReference type="Proteomes" id="UP000265520"/>
    </source>
</evidence>
<feature type="non-terminal residue" evidence="1">
    <location>
        <position position="1"/>
    </location>
</feature>
<accession>A0A392RR55</accession>
<feature type="non-terminal residue" evidence="1">
    <location>
        <position position="126"/>
    </location>
</feature>